<dbReference type="AlphaFoldDB" id="F8FGN0"/>
<dbReference type="KEGG" id="pms:KNP414_06889"/>
<evidence type="ECO:0000313" key="2">
    <source>
        <dbReference type="EMBL" id="AEI45407.1"/>
    </source>
</evidence>
<accession>F8FGN0</accession>
<sequence>MEKGGSSVSRRTGMEMRYSLSSEGGQVKQEEGALDWQRRH</sequence>
<dbReference type="Proteomes" id="UP000006620">
    <property type="component" value="Chromosome"/>
</dbReference>
<protein>
    <submittedName>
        <fullName evidence="2">Uncharacterized protein</fullName>
    </submittedName>
</protein>
<name>F8FGN0_PAEMK</name>
<reference evidence="3" key="1">
    <citation type="submission" date="2011-06" db="EMBL/GenBank/DDBJ databases">
        <title>Complete genome sequence of Paenibacillus mucilaginosus KNP414.</title>
        <authorList>
            <person name="Wang J."/>
            <person name="Hu S."/>
            <person name="Hu X."/>
            <person name="Zhang B."/>
            <person name="Dong D."/>
            <person name="Zhang S."/>
            <person name="Zhao K."/>
            <person name="Wu D."/>
        </authorList>
    </citation>
    <scope>NUCLEOTIDE SEQUENCE [LARGE SCALE GENOMIC DNA]</scope>
    <source>
        <strain evidence="3">KNP414</strain>
    </source>
</reference>
<proteinExistence type="predicted"/>
<gene>
    <name evidence="2" type="ordered locus">KNP414_06889</name>
</gene>
<evidence type="ECO:0000313" key="3">
    <source>
        <dbReference type="Proteomes" id="UP000006620"/>
    </source>
</evidence>
<reference evidence="2 3" key="2">
    <citation type="journal article" date="2013" name="Genome Announc.">
        <title>Genome Sequence of Growth-Improving Paenibacillus mucilaginosus Strain KNP414.</title>
        <authorList>
            <person name="Lu J.J."/>
            <person name="Wang J.F."/>
            <person name="Hu X.F."/>
        </authorList>
    </citation>
    <scope>NUCLEOTIDE SEQUENCE [LARGE SCALE GENOMIC DNA]</scope>
    <source>
        <strain evidence="2 3">KNP414</strain>
    </source>
</reference>
<organism evidence="2 3">
    <name type="scientific">Paenibacillus mucilaginosus (strain KNP414)</name>
    <dbReference type="NCBI Taxonomy" id="1036673"/>
    <lineage>
        <taxon>Bacteria</taxon>
        <taxon>Bacillati</taxon>
        <taxon>Bacillota</taxon>
        <taxon>Bacilli</taxon>
        <taxon>Bacillales</taxon>
        <taxon>Paenibacillaceae</taxon>
        <taxon>Paenibacillus</taxon>
    </lineage>
</organism>
<evidence type="ECO:0000256" key="1">
    <source>
        <dbReference type="SAM" id="MobiDB-lite"/>
    </source>
</evidence>
<dbReference type="EMBL" id="CP002869">
    <property type="protein sequence ID" value="AEI45407.1"/>
    <property type="molecule type" value="Genomic_DNA"/>
</dbReference>
<dbReference type="HOGENOM" id="CLU_3293512_0_0_9"/>
<feature type="region of interest" description="Disordered" evidence="1">
    <location>
        <begin position="1"/>
        <end position="40"/>
    </location>
</feature>
<feature type="compositionally biased region" description="Polar residues" evidence="1">
    <location>
        <begin position="1"/>
        <end position="10"/>
    </location>
</feature>